<proteinExistence type="predicted"/>
<feature type="non-terminal residue" evidence="1">
    <location>
        <position position="1"/>
    </location>
</feature>
<dbReference type="GeneID" id="25320958"/>
<dbReference type="EMBL" id="LASV01000663">
    <property type="protein sequence ID" value="KKA17371.1"/>
    <property type="molecule type" value="Genomic_DNA"/>
</dbReference>
<name>A0A0F4YHL3_RASE3</name>
<dbReference type="AlphaFoldDB" id="A0A0F4YHL3"/>
<evidence type="ECO:0000313" key="2">
    <source>
        <dbReference type="Proteomes" id="UP000053958"/>
    </source>
</evidence>
<reference evidence="1 2" key="1">
    <citation type="submission" date="2015-04" db="EMBL/GenBank/DDBJ databases">
        <authorList>
            <person name="Heijne W.H."/>
            <person name="Fedorova N.D."/>
            <person name="Nierman W.C."/>
            <person name="Vollebregt A.W."/>
            <person name="Zhao Z."/>
            <person name="Wu L."/>
            <person name="Kumar M."/>
            <person name="Stam H."/>
            <person name="van den Berg M.A."/>
            <person name="Pel H.J."/>
        </authorList>
    </citation>
    <scope>NUCLEOTIDE SEQUENCE [LARGE SCALE GENOMIC DNA]</scope>
    <source>
        <strain evidence="1 2">CBS 393.64</strain>
    </source>
</reference>
<dbReference type="Proteomes" id="UP000053958">
    <property type="component" value="Unassembled WGS sequence"/>
</dbReference>
<keyword evidence="2" id="KW-1185">Reference proteome</keyword>
<sequence>SVASARAPPSASATFACVCHGAATDSVGAEQTRRTEYWATGPHGVFLILDSRGRPMKPAMRVRNDGRCARDSYRKHHDARQRWSGHRTGLERLRRHSTGSRRSLAASEGLWLGSVTIARGGRAV</sequence>
<dbReference type="RefSeq" id="XP_013323983.1">
    <property type="nucleotide sequence ID" value="XM_013468529.1"/>
</dbReference>
<comment type="caution">
    <text evidence="1">The sequence shown here is derived from an EMBL/GenBank/DDBJ whole genome shotgun (WGS) entry which is preliminary data.</text>
</comment>
<protein>
    <submittedName>
        <fullName evidence="1">Uncharacterized protein</fullName>
    </submittedName>
</protein>
<gene>
    <name evidence="1" type="ORF">T310_8807</name>
</gene>
<accession>A0A0F4YHL3</accession>
<organism evidence="1 2">
    <name type="scientific">Rasamsonia emersonii (strain ATCC 16479 / CBS 393.64 / IMI 116815)</name>
    <dbReference type="NCBI Taxonomy" id="1408163"/>
    <lineage>
        <taxon>Eukaryota</taxon>
        <taxon>Fungi</taxon>
        <taxon>Dikarya</taxon>
        <taxon>Ascomycota</taxon>
        <taxon>Pezizomycotina</taxon>
        <taxon>Eurotiomycetes</taxon>
        <taxon>Eurotiomycetidae</taxon>
        <taxon>Eurotiales</taxon>
        <taxon>Trichocomaceae</taxon>
        <taxon>Rasamsonia</taxon>
    </lineage>
</organism>
<evidence type="ECO:0000313" key="1">
    <source>
        <dbReference type="EMBL" id="KKA17371.1"/>
    </source>
</evidence>